<evidence type="ECO:0000256" key="1">
    <source>
        <dbReference type="SAM" id="Phobius"/>
    </source>
</evidence>
<evidence type="ECO:0000313" key="2">
    <source>
        <dbReference type="EMBL" id="PCE64789.1"/>
    </source>
</evidence>
<accession>A0A2A4G746</accession>
<proteinExistence type="predicted"/>
<comment type="caution">
    <text evidence="2">The sequence shown here is derived from an EMBL/GenBank/DDBJ whole genome shotgun (WGS) entry which is preliminary data.</text>
</comment>
<reference evidence="2 3" key="1">
    <citation type="submission" date="2017-04" db="EMBL/GenBank/DDBJ databases">
        <title>A new member of the family Flavobacteriaceae isolated from ascidians.</title>
        <authorList>
            <person name="Chen L."/>
        </authorList>
    </citation>
    <scope>NUCLEOTIDE SEQUENCE [LARGE SCALE GENOMIC DNA]</scope>
    <source>
        <strain evidence="2 3">HQA918</strain>
    </source>
</reference>
<dbReference type="RefSeq" id="WP_097440069.1">
    <property type="nucleotide sequence ID" value="NZ_KZ300476.1"/>
</dbReference>
<organism evidence="2 3">
    <name type="scientific">Sediminicola luteus</name>
    <dbReference type="NCBI Taxonomy" id="319238"/>
    <lineage>
        <taxon>Bacteria</taxon>
        <taxon>Pseudomonadati</taxon>
        <taxon>Bacteroidota</taxon>
        <taxon>Flavobacteriia</taxon>
        <taxon>Flavobacteriales</taxon>
        <taxon>Flavobacteriaceae</taxon>
        <taxon>Sediminicola</taxon>
    </lineage>
</organism>
<keyword evidence="1" id="KW-1133">Transmembrane helix</keyword>
<dbReference type="AlphaFoldDB" id="A0A2A4G746"/>
<name>A0A2A4G746_9FLAO</name>
<dbReference type="Proteomes" id="UP000219559">
    <property type="component" value="Unassembled WGS sequence"/>
</dbReference>
<keyword evidence="1" id="KW-0472">Membrane</keyword>
<keyword evidence="3" id="KW-1185">Reference proteome</keyword>
<gene>
    <name evidence="2" type="ORF">B7P33_06360</name>
</gene>
<dbReference type="OrthoDB" id="1160623at2"/>
<dbReference type="EMBL" id="NBWU01000002">
    <property type="protein sequence ID" value="PCE64789.1"/>
    <property type="molecule type" value="Genomic_DNA"/>
</dbReference>
<keyword evidence="1" id="KW-0812">Transmembrane</keyword>
<protein>
    <submittedName>
        <fullName evidence="2">Uncharacterized protein</fullName>
    </submittedName>
</protein>
<evidence type="ECO:0000313" key="3">
    <source>
        <dbReference type="Proteomes" id="UP000219559"/>
    </source>
</evidence>
<feature type="transmembrane region" description="Helical" evidence="1">
    <location>
        <begin position="6"/>
        <end position="27"/>
    </location>
</feature>
<sequence>MKNSTLFFRTLALVVFIAGGAHLFSYLSYDGEMVANGAAESQLEKEIITDEKEENMLVNDKTPEKDALPAKAVEVDKETLTGQWKVEYDTEDYKGSIVYRIKNESGKHKAYTHEYRDPAGNAQKAEGDLVLVIDRFEGETGKGTYTIEYEGKSYEIEAKLKRVNAKTFTLSYDYYGYGDTETWKKL</sequence>